<feature type="region of interest" description="Disordered" evidence="1">
    <location>
        <begin position="280"/>
        <end position="319"/>
    </location>
</feature>
<protein>
    <recommendedName>
        <fullName evidence="2">Putative plant transposon protein domain-containing protein</fullName>
    </recommendedName>
</protein>
<feature type="region of interest" description="Disordered" evidence="1">
    <location>
        <begin position="1"/>
        <end position="36"/>
    </location>
</feature>
<gene>
    <name evidence="3" type="ORF">PIB30_052986</name>
</gene>
<accession>A0ABU6VK21</accession>
<feature type="domain" description="Putative plant transposon protein" evidence="2">
    <location>
        <begin position="77"/>
        <end position="255"/>
    </location>
</feature>
<name>A0ABU6VK21_9FABA</name>
<proteinExistence type="predicted"/>
<reference evidence="3 4" key="1">
    <citation type="journal article" date="2023" name="Plants (Basel)">
        <title>Bridging the Gap: Combining Genomics and Transcriptomics Approaches to Understand Stylosanthes scabra, an Orphan Legume from the Brazilian Caatinga.</title>
        <authorList>
            <person name="Ferreira-Neto J.R.C."/>
            <person name="da Silva M.D."/>
            <person name="Binneck E."/>
            <person name="de Melo N.F."/>
            <person name="da Silva R.H."/>
            <person name="de Melo A.L.T.M."/>
            <person name="Pandolfi V."/>
            <person name="Bustamante F.O."/>
            <person name="Brasileiro-Vidal A.C."/>
            <person name="Benko-Iseppon A.M."/>
        </authorList>
    </citation>
    <scope>NUCLEOTIDE SEQUENCE [LARGE SCALE GENOMIC DNA]</scope>
    <source>
        <tissue evidence="3">Leaves</tissue>
    </source>
</reference>
<feature type="region of interest" description="Disordered" evidence="1">
    <location>
        <begin position="353"/>
        <end position="372"/>
    </location>
</feature>
<dbReference type="EMBL" id="JASCZI010151424">
    <property type="protein sequence ID" value="MED6172760.1"/>
    <property type="molecule type" value="Genomic_DNA"/>
</dbReference>
<evidence type="ECO:0000313" key="3">
    <source>
        <dbReference type="EMBL" id="MED6172760.1"/>
    </source>
</evidence>
<organism evidence="3 4">
    <name type="scientific">Stylosanthes scabra</name>
    <dbReference type="NCBI Taxonomy" id="79078"/>
    <lineage>
        <taxon>Eukaryota</taxon>
        <taxon>Viridiplantae</taxon>
        <taxon>Streptophyta</taxon>
        <taxon>Embryophyta</taxon>
        <taxon>Tracheophyta</taxon>
        <taxon>Spermatophyta</taxon>
        <taxon>Magnoliopsida</taxon>
        <taxon>eudicotyledons</taxon>
        <taxon>Gunneridae</taxon>
        <taxon>Pentapetalae</taxon>
        <taxon>rosids</taxon>
        <taxon>fabids</taxon>
        <taxon>Fabales</taxon>
        <taxon>Fabaceae</taxon>
        <taxon>Papilionoideae</taxon>
        <taxon>50 kb inversion clade</taxon>
        <taxon>dalbergioids sensu lato</taxon>
        <taxon>Dalbergieae</taxon>
        <taxon>Pterocarpus clade</taxon>
        <taxon>Stylosanthes</taxon>
    </lineage>
</organism>
<dbReference type="Proteomes" id="UP001341840">
    <property type="component" value="Unassembled WGS sequence"/>
</dbReference>
<feature type="compositionally biased region" description="Polar residues" evidence="1">
    <location>
        <begin position="11"/>
        <end position="26"/>
    </location>
</feature>
<keyword evidence="4" id="KW-1185">Reference proteome</keyword>
<evidence type="ECO:0000313" key="4">
    <source>
        <dbReference type="Proteomes" id="UP001341840"/>
    </source>
</evidence>
<sequence length="372" mass="42508">MSRRGKEIAIGTSTPSRVRTSKNSNRGRGEGLPSNRFDHQLHYDRWKGLENRQIVHERIIRLDGDEERIFRERVLGLGWGFMYDDLICINLSMVREFCANFSSGQQEQVFLRGKKIPFTEDNIRRHLGIHGDSPDAEVDDNFVPLAKAYETGDDMDMAEIFSVIGQEGTNWANNPASNVIPKSLNNAILNPQATAWHKIIMANMDPKTHGTNFDTRGVNLPRMMRDILLVRPTKHPRNLLPYPVFISRLARRYEVSEFPNDAFYNVREVDMYVPFGDWRGERARGPVRPRRQPPPQDQPAEPLPQLETSATPSAPAQYSLEPTMHVVMRRLDRQDRQIARTQAMIRRAFPSLDFTGLGFSSSSDDSGESQGF</sequence>
<comment type="caution">
    <text evidence="3">The sequence shown here is derived from an EMBL/GenBank/DDBJ whole genome shotgun (WGS) entry which is preliminary data.</text>
</comment>
<dbReference type="InterPro" id="IPR046796">
    <property type="entry name" value="Transposase_32_dom"/>
</dbReference>
<dbReference type="Pfam" id="PF20167">
    <property type="entry name" value="Transposase_32"/>
    <property type="match status" value="1"/>
</dbReference>
<evidence type="ECO:0000259" key="2">
    <source>
        <dbReference type="Pfam" id="PF20167"/>
    </source>
</evidence>
<evidence type="ECO:0000256" key="1">
    <source>
        <dbReference type="SAM" id="MobiDB-lite"/>
    </source>
</evidence>
<feature type="compositionally biased region" description="Polar residues" evidence="1">
    <location>
        <begin position="307"/>
        <end position="316"/>
    </location>
</feature>